<evidence type="ECO:0000256" key="8">
    <source>
        <dbReference type="ARBA" id="ARBA00048749"/>
    </source>
</evidence>
<reference evidence="10 11" key="1">
    <citation type="submission" date="2024-01" db="EMBL/GenBank/DDBJ databases">
        <title>Genome assemblies of Stephania.</title>
        <authorList>
            <person name="Yang L."/>
        </authorList>
    </citation>
    <scope>NUCLEOTIDE SEQUENCE [LARGE SCALE GENOMIC DNA]</scope>
    <source>
        <strain evidence="10">YNDBR</strain>
        <tissue evidence="10">Leaf</tissue>
    </source>
</reference>
<dbReference type="Proteomes" id="UP001420932">
    <property type="component" value="Unassembled WGS sequence"/>
</dbReference>
<gene>
    <name evidence="10" type="ORF">Syun_009291</name>
</gene>
<dbReference type="EC" id="1.1.1.49" evidence="3"/>
<accession>A0AAP0PNW9</accession>
<protein>
    <recommendedName>
        <fullName evidence="3">glucose-6-phosphate dehydrogenase (NADP(+))</fullName>
        <ecNumber evidence="3">1.1.1.49</ecNumber>
    </recommendedName>
</protein>
<keyword evidence="11" id="KW-1185">Reference proteome</keyword>
<evidence type="ECO:0000256" key="3">
    <source>
        <dbReference type="ARBA" id="ARBA00013019"/>
    </source>
</evidence>
<dbReference type="PANTHER" id="PTHR23429:SF0">
    <property type="entry name" value="GLUCOSE-6-PHOSPHATE 1-DEHYDROGENASE"/>
    <property type="match status" value="1"/>
</dbReference>
<dbReference type="EMBL" id="JBBNAF010000004">
    <property type="protein sequence ID" value="KAK9150982.1"/>
    <property type="molecule type" value="Genomic_DNA"/>
</dbReference>
<dbReference type="GO" id="GO:0004345">
    <property type="term" value="F:glucose-6-phosphate dehydrogenase activity"/>
    <property type="evidence" value="ECO:0007669"/>
    <property type="project" value="UniProtKB-EC"/>
</dbReference>
<dbReference type="SUPFAM" id="SSF51735">
    <property type="entry name" value="NAD(P)-binding Rossmann-fold domains"/>
    <property type="match status" value="2"/>
</dbReference>
<dbReference type="InterPro" id="IPR001282">
    <property type="entry name" value="G6P_DH"/>
</dbReference>
<evidence type="ECO:0000256" key="7">
    <source>
        <dbReference type="ARBA" id="ARBA00023277"/>
    </source>
</evidence>
<dbReference type="PROSITE" id="PS00069">
    <property type="entry name" value="G6P_DEHYDROGENASE"/>
    <property type="match status" value="2"/>
</dbReference>
<dbReference type="InterPro" id="IPR022674">
    <property type="entry name" value="G6P_DH_NAD-bd"/>
</dbReference>
<name>A0AAP0PNW9_9MAGN</name>
<evidence type="ECO:0000256" key="6">
    <source>
        <dbReference type="ARBA" id="ARBA00023002"/>
    </source>
</evidence>
<evidence type="ECO:0000256" key="1">
    <source>
        <dbReference type="ARBA" id="ARBA00004937"/>
    </source>
</evidence>
<comment type="similarity">
    <text evidence="2">Belongs to the glucose-6-phosphate dehydrogenase family.</text>
</comment>
<sequence length="215" mass="24934">MKYNILYNHEADNDGRGKKNQDVAVLGRDVTKRNGQPTSLQELIQALCCLKVAIAVPNVEQSLWFMSCHNCSKFTNAEGGEPFGKDLDTSEELSTQLGDLFDEKQLYRIDHYLGKELVQNLDLATSEELSTQLGDLFDEKQLYRIDHYLGKELVQNLYEETEKRREMAKNSLERYTHYYERRTTNQYSNVVFNKAKLPYLCIALLLSSWNLFSQL</sequence>
<comment type="catalytic activity">
    <reaction evidence="8">
        <text>D-glucose 6-phosphate + NADP(+) = 6-phospho-D-glucono-1,5-lactone + NADPH + H(+)</text>
        <dbReference type="Rhea" id="RHEA:15841"/>
        <dbReference type="ChEBI" id="CHEBI:15378"/>
        <dbReference type="ChEBI" id="CHEBI:57783"/>
        <dbReference type="ChEBI" id="CHEBI:57955"/>
        <dbReference type="ChEBI" id="CHEBI:58349"/>
        <dbReference type="ChEBI" id="CHEBI:61548"/>
        <dbReference type="EC" id="1.1.1.49"/>
    </reaction>
</comment>
<evidence type="ECO:0000313" key="11">
    <source>
        <dbReference type="Proteomes" id="UP001420932"/>
    </source>
</evidence>
<dbReference type="GO" id="GO:0050661">
    <property type="term" value="F:NADP binding"/>
    <property type="evidence" value="ECO:0007669"/>
    <property type="project" value="InterPro"/>
</dbReference>
<feature type="domain" description="Glucose-6-phosphate dehydrogenase NAD-binding" evidence="9">
    <location>
        <begin position="122"/>
        <end position="156"/>
    </location>
</feature>
<keyword evidence="7" id="KW-0119">Carbohydrate metabolism</keyword>
<evidence type="ECO:0000313" key="10">
    <source>
        <dbReference type="EMBL" id="KAK9150982.1"/>
    </source>
</evidence>
<dbReference type="PANTHER" id="PTHR23429">
    <property type="entry name" value="GLUCOSE-6-PHOSPHATE 1-DEHYDROGENASE G6PD"/>
    <property type="match status" value="1"/>
</dbReference>
<keyword evidence="6" id="KW-0560">Oxidoreductase</keyword>
<dbReference type="InterPro" id="IPR036291">
    <property type="entry name" value="NAD(P)-bd_dom_sf"/>
</dbReference>
<dbReference type="Gene3D" id="3.40.50.720">
    <property type="entry name" value="NAD(P)-binding Rossmann-like Domain"/>
    <property type="match status" value="2"/>
</dbReference>
<keyword evidence="5" id="KW-0521">NADP</keyword>
<comment type="caution">
    <text evidence="10">The sequence shown here is derived from an EMBL/GenBank/DDBJ whole genome shotgun (WGS) entry which is preliminary data.</text>
</comment>
<dbReference type="InterPro" id="IPR019796">
    <property type="entry name" value="G6P_DH_AS"/>
</dbReference>
<comment type="pathway">
    <text evidence="1">Carbohydrate degradation; pentose phosphate pathway; D-ribulose 5-phosphate from D-glucose 6-phosphate (oxidative stage): step 1/3.</text>
</comment>
<dbReference type="PRINTS" id="PR00079">
    <property type="entry name" value="G6PDHDRGNASE"/>
</dbReference>
<keyword evidence="4" id="KW-0313">Glucose metabolism</keyword>
<proteinExistence type="inferred from homology"/>
<dbReference type="Pfam" id="PF00479">
    <property type="entry name" value="G6PD_N"/>
    <property type="match status" value="2"/>
</dbReference>
<evidence type="ECO:0000256" key="4">
    <source>
        <dbReference type="ARBA" id="ARBA00022526"/>
    </source>
</evidence>
<dbReference type="GO" id="GO:0009051">
    <property type="term" value="P:pentose-phosphate shunt, oxidative branch"/>
    <property type="evidence" value="ECO:0007669"/>
    <property type="project" value="UniProtKB-ARBA"/>
</dbReference>
<dbReference type="GO" id="GO:0006006">
    <property type="term" value="P:glucose metabolic process"/>
    <property type="evidence" value="ECO:0007669"/>
    <property type="project" value="UniProtKB-KW"/>
</dbReference>
<evidence type="ECO:0000256" key="5">
    <source>
        <dbReference type="ARBA" id="ARBA00022857"/>
    </source>
</evidence>
<dbReference type="AlphaFoldDB" id="A0AAP0PNW9"/>
<evidence type="ECO:0000259" key="9">
    <source>
        <dbReference type="Pfam" id="PF00479"/>
    </source>
</evidence>
<evidence type="ECO:0000256" key="2">
    <source>
        <dbReference type="ARBA" id="ARBA00009975"/>
    </source>
</evidence>
<organism evidence="10 11">
    <name type="scientific">Stephania yunnanensis</name>
    <dbReference type="NCBI Taxonomy" id="152371"/>
    <lineage>
        <taxon>Eukaryota</taxon>
        <taxon>Viridiplantae</taxon>
        <taxon>Streptophyta</taxon>
        <taxon>Embryophyta</taxon>
        <taxon>Tracheophyta</taxon>
        <taxon>Spermatophyta</taxon>
        <taxon>Magnoliopsida</taxon>
        <taxon>Ranunculales</taxon>
        <taxon>Menispermaceae</taxon>
        <taxon>Menispermoideae</taxon>
        <taxon>Cissampelideae</taxon>
        <taxon>Stephania</taxon>
    </lineage>
</organism>
<feature type="domain" description="Glucose-6-phosphate dehydrogenase NAD-binding" evidence="9">
    <location>
        <begin position="82"/>
        <end position="120"/>
    </location>
</feature>
<dbReference type="GO" id="GO:0005829">
    <property type="term" value="C:cytosol"/>
    <property type="evidence" value="ECO:0007669"/>
    <property type="project" value="TreeGrafter"/>
</dbReference>